<name>A0ABY4C9F0_9BACT</name>
<feature type="signal peptide" evidence="1">
    <location>
        <begin position="1"/>
        <end position="24"/>
    </location>
</feature>
<organism evidence="2 3">
    <name type="scientific">Bdellovibrio reynosensis</name>
    <dbReference type="NCBI Taxonomy" id="2835041"/>
    <lineage>
        <taxon>Bacteria</taxon>
        <taxon>Pseudomonadati</taxon>
        <taxon>Bdellovibrionota</taxon>
        <taxon>Bdellovibrionia</taxon>
        <taxon>Bdellovibrionales</taxon>
        <taxon>Pseudobdellovibrionaceae</taxon>
        <taxon>Bdellovibrio</taxon>
    </lineage>
</organism>
<dbReference type="Proteomes" id="UP000830116">
    <property type="component" value="Chromosome"/>
</dbReference>
<keyword evidence="3" id="KW-1185">Reference proteome</keyword>
<reference evidence="2" key="1">
    <citation type="submission" date="2022-03" db="EMBL/GenBank/DDBJ databases">
        <title>Genome Identification and Characterization of new species Bdellovibrio reynosense LBG001 sp. nov. from a Mexico soil sample.</title>
        <authorList>
            <person name="Camilli A."/>
            <person name="Ajao Y."/>
            <person name="Guo X."/>
        </authorList>
    </citation>
    <scope>NUCLEOTIDE SEQUENCE</scope>
    <source>
        <strain evidence="2">LBG001</strain>
    </source>
</reference>
<evidence type="ECO:0000313" key="2">
    <source>
        <dbReference type="EMBL" id="UOF01612.1"/>
    </source>
</evidence>
<evidence type="ECO:0000256" key="1">
    <source>
        <dbReference type="SAM" id="SignalP"/>
    </source>
</evidence>
<evidence type="ECO:0008006" key="4">
    <source>
        <dbReference type="Google" id="ProtNLM"/>
    </source>
</evidence>
<sequence>MIQLKIRHCLFALFSFLFISQAQAYPDFIGYSYSSCITCHYNGLGGGALNDYGRALFATEITARDIFPDRREEEEIAAMSGFLGKKKLPWWIRPGLKYRGLWLRRSPDNTPASSTYMYFEMQNDINLNLFADKKQKYSLITTASYTGKESHLDRSNPQYTWFAKEFYLRYQQNKNLWLYVGLMDKVYGIRHPDHTAFNRKDITLGQHDQSQGVVVHFTYPTWDIAVNAFIGNQANLEEKKQKGFSAAGEYQMYENYKVGASFLTSQSEMEKWNLLGVTSRMGLSKGSAILAEFGLKEKTNLTDDSDAQLGTYAWVESLISLRRGYNLLSTLEHKKDDINKSSNETMKWSFGALMFPLPRLEVRTMFTNTKFFQATNGKADDWTLHGQVHISY</sequence>
<dbReference type="RefSeq" id="WP_243538124.1">
    <property type="nucleotide sequence ID" value="NZ_CP093442.1"/>
</dbReference>
<evidence type="ECO:0000313" key="3">
    <source>
        <dbReference type="Proteomes" id="UP000830116"/>
    </source>
</evidence>
<accession>A0ABY4C9F0</accession>
<dbReference type="EMBL" id="CP093442">
    <property type="protein sequence ID" value="UOF01612.1"/>
    <property type="molecule type" value="Genomic_DNA"/>
</dbReference>
<gene>
    <name evidence="2" type="ORF">MNR06_01425</name>
</gene>
<keyword evidence="1" id="KW-0732">Signal</keyword>
<protein>
    <recommendedName>
        <fullName evidence="4">Porin</fullName>
    </recommendedName>
</protein>
<feature type="chain" id="PRO_5045974967" description="Porin" evidence="1">
    <location>
        <begin position="25"/>
        <end position="392"/>
    </location>
</feature>
<proteinExistence type="predicted"/>